<keyword evidence="3" id="KW-1185">Reference proteome</keyword>
<dbReference type="OrthoDB" id="5829733at2"/>
<dbReference type="AlphaFoldDB" id="A0A1M7Z1N5"/>
<dbReference type="Proteomes" id="UP000184600">
    <property type="component" value="Unassembled WGS sequence"/>
</dbReference>
<dbReference type="STRING" id="1117707.VQ7734_04517"/>
<evidence type="ECO:0000313" key="2">
    <source>
        <dbReference type="EMBL" id="SHO58745.1"/>
    </source>
</evidence>
<dbReference type="EMBL" id="FRFG01000077">
    <property type="protein sequence ID" value="SHO58745.1"/>
    <property type="molecule type" value="Genomic_DNA"/>
</dbReference>
<evidence type="ECO:0000313" key="3">
    <source>
        <dbReference type="Proteomes" id="UP000184600"/>
    </source>
</evidence>
<name>A0A1M7Z1N5_9VIBR</name>
<gene>
    <name evidence="2" type="primary">vspR</name>
    <name evidence="2" type="ORF">VQ7734_04517</name>
</gene>
<dbReference type="RefSeq" id="WP_073586190.1">
    <property type="nucleotide sequence ID" value="NZ_AP024898.1"/>
</dbReference>
<sequence length="181" mass="21208">MKRSQKINEYIYKLLIEKKMDGFSVVEARDIARLFPESPKDINELRKIVYRQLLKCIESGWLRCEGSGREKRYFKTDEFNSLSFEPRKPKSRVRKSRPKVSVTNQDSNDYSELTLERSRLKGELEVTLGEIDKYKTLKEQYPEQLQLLERLNVAANEKAALFMGNINAITNMLNSLSHERA</sequence>
<proteinExistence type="predicted"/>
<reference evidence="3" key="1">
    <citation type="submission" date="2016-12" db="EMBL/GenBank/DDBJ databases">
        <authorList>
            <person name="Rodrigo-Torres L."/>
            <person name="Arahal R.D."/>
            <person name="Lucena T."/>
        </authorList>
    </citation>
    <scope>NUCLEOTIDE SEQUENCE [LARGE SCALE GENOMIC DNA]</scope>
</reference>
<evidence type="ECO:0000256" key="1">
    <source>
        <dbReference type="SAM" id="MobiDB-lite"/>
    </source>
</evidence>
<protein>
    <submittedName>
        <fullName evidence="2">Transcriptional regulator VspR</fullName>
    </submittedName>
</protein>
<feature type="region of interest" description="Disordered" evidence="1">
    <location>
        <begin position="88"/>
        <end position="108"/>
    </location>
</feature>
<feature type="compositionally biased region" description="Basic residues" evidence="1">
    <location>
        <begin position="89"/>
        <end position="98"/>
    </location>
</feature>
<accession>A0A1M7Z1N5</accession>
<organism evidence="2 3">
    <name type="scientific">Vibrio quintilis</name>
    <dbReference type="NCBI Taxonomy" id="1117707"/>
    <lineage>
        <taxon>Bacteria</taxon>
        <taxon>Pseudomonadati</taxon>
        <taxon>Pseudomonadota</taxon>
        <taxon>Gammaproteobacteria</taxon>
        <taxon>Vibrionales</taxon>
        <taxon>Vibrionaceae</taxon>
        <taxon>Vibrio</taxon>
    </lineage>
</organism>